<sequence length="19" mass="1901">NGVEMGSGIELTPTVQATP</sequence>
<reference evidence="1 2" key="1">
    <citation type="journal article" date="2018" name="Front. Plant Sci.">
        <title>Red Clover (Trifolium pratense) and Zigzag Clover (T. medium) - A Picture of Genomic Similarities and Differences.</title>
        <authorList>
            <person name="Dluhosova J."/>
            <person name="Istvanek J."/>
            <person name="Nedelnik J."/>
            <person name="Repkova J."/>
        </authorList>
    </citation>
    <scope>NUCLEOTIDE SEQUENCE [LARGE SCALE GENOMIC DNA]</scope>
    <source>
        <strain evidence="2">cv. 10/8</strain>
        <tissue evidence="1">Leaf</tissue>
    </source>
</reference>
<protein>
    <submittedName>
        <fullName evidence="1">Uncharacterized protein</fullName>
    </submittedName>
</protein>
<dbReference type="Proteomes" id="UP000265520">
    <property type="component" value="Unassembled WGS sequence"/>
</dbReference>
<accession>A0A392RU66</accession>
<feature type="non-terminal residue" evidence="1">
    <location>
        <position position="1"/>
    </location>
</feature>
<dbReference type="AlphaFoldDB" id="A0A392RU66"/>
<keyword evidence="2" id="KW-1185">Reference proteome</keyword>
<evidence type="ECO:0000313" key="2">
    <source>
        <dbReference type="Proteomes" id="UP000265520"/>
    </source>
</evidence>
<name>A0A392RU66_9FABA</name>
<comment type="caution">
    <text evidence="1">The sequence shown here is derived from an EMBL/GenBank/DDBJ whole genome shotgun (WGS) entry which is preliminary data.</text>
</comment>
<evidence type="ECO:0000313" key="1">
    <source>
        <dbReference type="EMBL" id="MCI40191.1"/>
    </source>
</evidence>
<dbReference type="EMBL" id="LXQA010277033">
    <property type="protein sequence ID" value="MCI40191.1"/>
    <property type="molecule type" value="Genomic_DNA"/>
</dbReference>
<proteinExistence type="predicted"/>
<organism evidence="1 2">
    <name type="scientific">Trifolium medium</name>
    <dbReference type="NCBI Taxonomy" id="97028"/>
    <lineage>
        <taxon>Eukaryota</taxon>
        <taxon>Viridiplantae</taxon>
        <taxon>Streptophyta</taxon>
        <taxon>Embryophyta</taxon>
        <taxon>Tracheophyta</taxon>
        <taxon>Spermatophyta</taxon>
        <taxon>Magnoliopsida</taxon>
        <taxon>eudicotyledons</taxon>
        <taxon>Gunneridae</taxon>
        <taxon>Pentapetalae</taxon>
        <taxon>rosids</taxon>
        <taxon>fabids</taxon>
        <taxon>Fabales</taxon>
        <taxon>Fabaceae</taxon>
        <taxon>Papilionoideae</taxon>
        <taxon>50 kb inversion clade</taxon>
        <taxon>NPAAA clade</taxon>
        <taxon>Hologalegina</taxon>
        <taxon>IRL clade</taxon>
        <taxon>Trifolieae</taxon>
        <taxon>Trifolium</taxon>
    </lineage>
</organism>